<keyword evidence="2" id="KW-0464">Manganese</keyword>
<comment type="caution">
    <text evidence="4">The sequence shown here is derived from an EMBL/GenBank/DDBJ whole genome shotgun (WGS) entry which is preliminary data.</text>
</comment>
<dbReference type="GO" id="GO:0019877">
    <property type="term" value="P:diaminopimelate biosynthetic process"/>
    <property type="evidence" value="ECO:0007669"/>
    <property type="project" value="UniProtKB-ARBA"/>
</dbReference>
<dbReference type="Gene3D" id="3.30.70.360">
    <property type="match status" value="1"/>
</dbReference>
<dbReference type="GO" id="GO:0050118">
    <property type="term" value="F:N-acetyldiaminopimelate deacetylase activity"/>
    <property type="evidence" value="ECO:0007669"/>
    <property type="project" value="UniProtKB-ARBA"/>
</dbReference>
<dbReference type="EMBL" id="SMAR01000001">
    <property type="protein sequence ID" value="TCT45146.1"/>
    <property type="molecule type" value="Genomic_DNA"/>
</dbReference>
<keyword evidence="2" id="KW-0479">Metal-binding</keyword>
<organism evidence="4 5">
    <name type="scientific">Martelella mediterranea</name>
    <dbReference type="NCBI Taxonomy" id="293089"/>
    <lineage>
        <taxon>Bacteria</taxon>
        <taxon>Pseudomonadati</taxon>
        <taxon>Pseudomonadota</taxon>
        <taxon>Alphaproteobacteria</taxon>
        <taxon>Hyphomicrobiales</taxon>
        <taxon>Aurantimonadaceae</taxon>
        <taxon>Martelella</taxon>
    </lineage>
</organism>
<evidence type="ECO:0000259" key="3">
    <source>
        <dbReference type="Pfam" id="PF07687"/>
    </source>
</evidence>
<evidence type="ECO:0000313" key="5">
    <source>
        <dbReference type="Proteomes" id="UP000295097"/>
    </source>
</evidence>
<dbReference type="FunFam" id="3.30.70.360:FF:000001">
    <property type="entry name" value="N-acetyldiaminopimelate deacetylase"/>
    <property type="match status" value="1"/>
</dbReference>
<comment type="cofactor">
    <cofactor evidence="2">
        <name>Mn(2+)</name>
        <dbReference type="ChEBI" id="CHEBI:29035"/>
    </cofactor>
    <text evidence="2">The Mn(2+) ion enhances activity.</text>
</comment>
<dbReference type="SUPFAM" id="SSF55031">
    <property type="entry name" value="Bacterial exopeptidase dimerisation domain"/>
    <property type="match status" value="1"/>
</dbReference>
<dbReference type="InterPro" id="IPR017439">
    <property type="entry name" value="Amidohydrolase"/>
</dbReference>
<feature type="binding site" evidence="2">
    <location>
        <position position="130"/>
    </location>
    <ligand>
        <name>Mn(2+)</name>
        <dbReference type="ChEBI" id="CHEBI:29035"/>
        <label>2</label>
    </ligand>
</feature>
<feature type="domain" description="Peptidase M20 dimerisation" evidence="3">
    <location>
        <begin position="213"/>
        <end position="305"/>
    </location>
</feature>
<accession>A0A4R3NY85</accession>
<feature type="binding site" evidence="2">
    <location>
        <position position="128"/>
    </location>
    <ligand>
        <name>Mn(2+)</name>
        <dbReference type="ChEBI" id="CHEBI:29035"/>
        <label>2</label>
    </ligand>
</feature>
<reference evidence="4 5" key="1">
    <citation type="submission" date="2019-03" db="EMBL/GenBank/DDBJ databases">
        <title>Freshwater and sediment microbial communities from various areas in North America, analyzing microbe dynamics in response to fracking.</title>
        <authorList>
            <person name="Lamendella R."/>
        </authorList>
    </citation>
    <scope>NUCLEOTIDE SEQUENCE [LARGE SCALE GENOMIC DNA]</scope>
    <source>
        <strain evidence="4 5">175.2</strain>
    </source>
</reference>
<proteinExistence type="predicted"/>
<feature type="binding site" evidence="2">
    <location>
        <position position="384"/>
    </location>
    <ligand>
        <name>Mn(2+)</name>
        <dbReference type="ChEBI" id="CHEBI:29035"/>
        <label>2</label>
    </ligand>
</feature>
<sequence length="414" mass="44454">MLTVHIPHPLSAFYNEFLKNAGVTLMPLLNSAAHLQDEATAWRRYLHENPELLYDVTETAAFVEDKLRSFGVDEIVTGIGRIGVVGIINGNKPGNRTIGLRADMDALPMQERSGKPWASKNPGKMHACGHDGHMSMLLGAAKYLAQTRNFSGRVALVFQPAEEGGAGGKAMIEDGLMDRFDISEVYGLHNFPGRPVGSFSIRSGPIMAATDEFRIVIKGEGAHAAQPHASVDPIVIGSQIVGALQTIVSRAINPVSALVVSVTEFHAGFTHNIIPGEAELGGTVRSFTPESRDMAERKISEIAEGIASAHGAMAEVQYVRNYPPTVNHPDETAHAIAAAQFVGGEGAVDTDFGPWTAAEDFSYMLEARPGAFILLGNGDTAGLHNPHYDFDDEALAYGISYWVRLAEQRLSNGA</sequence>
<dbReference type="SUPFAM" id="SSF53187">
    <property type="entry name" value="Zn-dependent exopeptidases"/>
    <property type="match status" value="1"/>
</dbReference>
<keyword evidence="1 4" id="KW-0378">Hydrolase</keyword>
<dbReference type="PIRSF" id="PIRSF005962">
    <property type="entry name" value="Pept_M20D_amidohydro"/>
    <property type="match status" value="1"/>
</dbReference>
<protein>
    <submittedName>
        <fullName evidence="4">Hippurate hydrolase</fullName>
    </submittedName>
</protein>
<dbReference type="Proteomes" id="UP000295097">
    <property type="component" value="Unassembled WGS sequence"/>
</dbReference>
<dbReference type="NCBIfam" id="TIGR01891">
    <property type="entry name" value="amidohydrolases"/>
    <property type="match status" value="1"/>
</dbReference>
<dbReference type="CDD" id="cd05666">
    <property type="entry name" value="M20_Acy1-like"/>
    <property type="match status" value="1"/>
</dbReference>
<dbReference type="InterPro" id="IPR011650">
    <property type="entry name" value="Peptidase_M20_dimer"/>
</dbReference>
<feature type="binding site" evidence="2">
    <location>
        <position position="189"/>
    </location>
    <ligand>
        <name>Mn(2+)</name>
        <dbReference type="ChEBI" id="CHEBI:29035"/>
        <label>2</label>
    </ligand>
</feature>
<feature type="binding site" evidence="2">
    <location>
        <position position="163"/>
    </location>
    <ligand>
        <name>Mn(2+)</name>
        <dbReference type="ChEBI" id="CHEBI:29035"/>
        <label>2</label>
    </ligand>
</feature>
<dbReference type="Gene3D" id="3.40.630.10">
    <property type="entry name" value="Zn peptidases"/>
    <property type="match status" value="1"/>
</dbReference>
<name>A0A4R3NY85_9HYPH</name>
<dbReference type="Pfam" id="PF07687">
    <property type="entry name" value="M20_dimer"/>
    <property type="match status" value="1"/>
</dbReference>
<dbReference type="AlphaFoldDB" id="A0A4R3NY85"/>
<dbReference type="PANTHER" id="PTHR11014">
    <property type="entry name" value="PEPTIDASE M20 FAMILY MEMBER"/>
    <property type="match status" value="1"/>
</dbReference>
<dbReference type="InterPro" id="IPR002933">
    <property type="entry name" value="Peptidase_M20"/>
</dbReference>
<evidence type="ECO:0000256" key="2">
    <source>
        <dbReference type="PIRSR" id="PIRSR005962-1"/>
    </source>
</evidence>
<keyword evidence="5" id="KW-1185">Reference proteome</keyword>
<gene>
    <name evidence="4" type="ORF">EDC90_1001287</name>
</gene>
<dbReference type="InterPro" id="IPR036264">
    <property type="entry name" value="Bact_exopeptidase_dim_dom"/>
</dbReference>
<evidence type="ECO:0000313" key="4">
    <source>
        <dbReference type="EMBL" id="TCT45146.1"/>
    </source>
</evidence>
<dbReference type="GO" id="GO:0046872">
    <property type="term" value="F:metal ion binding"/>
    <property type="evidence" value="ECO:0007669"/>
    <property type="project" value="UniProtKB-KW"/>
</dbReference>
<dbReference type="Pfam" id="PF01546">
    <property type="entry name" value="Peptidase_M20"/>
    <property type="match status" value="1"/>
</dbReference>
<dbReference type="PANTHER" id="PTHR11014:SF63">
    <property type="entry name" value="METALLOPEPTIDASE, PUTATIVE (AFU_ORTHOLOGUE AFUA_6G09600)-RELATED"/>
    <property type="match status" value="1"/>
</dbReference>
<evidence type="ECO:0000256" key="1">
    <source>
        <dbReference type="ARBA" id="ARBA00022801"/>
    </source>
</evidence>